<name>A0A9Q4H7J6_ACTPL</name>
<feature type="non-terminal residue" evidence="1">
    <location>
        <position position="95"/>
    </location>
</feature>
<gene>
    <name evidence="1" type="ORF">OYG11_12745</name>
</gene>
<dbReference type="EMBL" id="JAPQFC010001245">
    <property type="protein sequence ID" value="MCY6525060.1"/>
    <property type="molecule type" value="Genomic_DNA"/>
</dbReference>
<feature type="non-terminal residue" evidence="1">
    <location>
        <position position="1"/>
    </location>
</feature>
<comment type="caution">
    <text evidence="1">The sequence shown here is derived from an EMBL/GenBank/DDBJ whole genome shotgun (WGS) entry which is preliminary data.</text>
</comment>
<evidence type="ECO:0000313" key="1">
    <source>
        <dbReference type="EMBL" id="MCY6525060.1"/>
    </source>
</evidence>
<reference evidence="1" key="2">
    <citation type="submission" date="2022-12" db="EMBL/GenBank/DDBJ databases">
        <authorList>
            <person name="Kardos G."/>
            <person name="Sarkozi R."/>
            <person name="Laczko L."/>
            <person name="Marton S."/>
            <person name="Makrai L."/>
            <person name="Banyai K."/>
            <person name="Fodor L."/>
        </authorList>
    </citation>
    <scope>NUCLEOTIDE SEQUENCE</scope>
    <source>
        <strain evidence="1">84/14</strain>
    </source>
</reference>
<protein>
    <submittedName>
        <fullName evidence="1">Uncharacterized protein</fullName>
    </submittedName>
</protein>
<dbReference type="RefSeq" id="WP_267992409.1">
    <property type="nucleotide sequence ID" value="NZ_JAPQFC010001245.1"/>
</dbReference>
<reference evidence="1" key="1">
    <citation type="journal article" date="2021" name="Vet Sci">
        <title>O-Serogroups and Pathovirotypes of Escherichia coli Isolated from Post-Weaning Piglets Showing Diarrhoea and/or Oedema in South Korea.</title>
        <authorList>
            <person name="Byun J.W."/>
            <person name="Moon B.Y."/>
            <person name="Do K.H."/>
            <person name="Lee K."/>
            <person name="Lee H.Y."/>
            <person name="Kim W.I."/>
            <person name="So B."/>
            <person name="Lee W.K."/>
        </authorList>
    </citation>
    <scope>NUCLEOTIDE SEQUENCE</scope>
    <source>
        <strain evidence="1">84/14</strain>
    </source>
</reference>
<accession>A0A9Q4H7J6</accession>
<sequence>KLQGSLQLDMSSANISVFGQPKRLYRETLMKYMVSSEEKPQNFPIYAVHSDIDSFILFNDSTNSLSNNIKTETPIQEQNIHQTSGTCQNLISPTI</sequence>
<proteinExistence type="predicted"/>
<organism evidence="1 2">
    <name type="scientific">Actinobacillus pleuropneumoniae</name>
    <name type="common">Haemophilus pleuropneumoniae</name>
    <dbReference type="NCBI Taxonomy" id="715"/>
    <lineage>
        <taxon>Bacteria</taxon>
        <taxon>Pseudomonadati</taxon>
        <taxon>Pseudomonadota</taxon>
        <taxon>Gammaproteobacteria</taxon>
        <taxon>Pasteurellales</taxon>
        <taxon>Pasteurellaceae</taxon>
        <taxon>Actinobacillus</taxon>
    </lineage>
</organism>
<evidence type="ECO:0000313" key="2">
    <source>
        <dbReference type="Proteomes" id="UP001077788"/>
    </source>
</evidence>
<dbReference type="AlphaFoldDB" id="A0A9Q4H7J6"/>
<dbReference type="Proteomes" id="UP001077788">
    <property type="component" value="Unassembled WGS sequence"/>
</dbReference>